<gene>
    <name evidence="1" type="ORF">H5993_08235</name>
</gene>
<accession>A0ABS2EQP2</accession>
<dbReference type="EMBL" id="JACJJQ010000048">
    <property type="protein sequence ID" value="MBM6754743.1"/>
    <property type="molecule type" value="Genomic_DNA"/>
</dbReference>
<organism evidence="1 2">
    <name type="scientific">Limosilactobacillus alvi</name>
    <dbReference type="NCBI Taxonomy" id="990412"/>
    <lineage>
        <taxon>Bacteria</taxon>
        <taxon>Bacillati</taxon>
        <taxon>Bacillota</taxon>
        <taxon>Bacilli</taxon>
        <taxon>Lactobacillales</taxon>
        <taxon>Lactobacillaceae</taxon>
        <taxon>Limosilactobacillus</taxon>
    </lineage>
</organism>
<comment type="caution">
    <text evidence="1">The sequence shown here is derived from an EMBL/GenBank/DDBJ whole genome shotgun (WGS) entry which is preliminary data.</text>
</comment>
<dbReference type="RefSeq" id="WP_204776987.1">
    <property type="nucleotide sequence ID" value="NZ_JACJJQ010000048.1"/>
</dbReference>
<protein>
    <recommendedName>
        <fullName evidence="3">Mobilization protein</fullName>
    </recommendedName>
</protein>
<evidence type="ECO:0008006" key="3">
    <source>
        <dbReference type="Google" id="ProtNLM"/>
    </source>
</evidence>
<evidence type="ECO:0000313" key="1">
    <source>
        <dbReference type="EMBL" id="MBM6754743.1"/>
    </source>
</evidence>
<reference evidence="1 2" key="1">
    <citation type="journal article" date="2021" name="Sci. Rep.">
        <title>The distribution of antibiotic resistance genes in chicken gut microbiota commensals.</title>
        <authorList>
            <person name="Juricova H."/>
            <person name="Matiasovicova J."/>
            <person name="Kubasova T."/>
            <person name="Cejkova D."/>
            <person name="Rychlik I."/>
        </authorList>
    </citation>
    <scope>NUCLEOTIDE SEQUENCE [LARGE SCALE GENOMIC DNA]</scope>
    <source>
        <strain evidence="1 2">An810</strain>
    </source>
</reference>
<sequence length="133" mass="15949">MNHRKKEDQKRTSYIRALVTKDEHKKIKDLADSNGEDVSAYIRNSIRFRNQSRLSEILAMSQNEKSKGNFDQLTLEPILDSLESIQDQINGLDENKEKEFYWELLEWLKNFMKDSRKRNLFNEHSYEIPDDHE</sequence>
<name>A0ABS2EQP2_9LACO</name>
<proteinExistence type="predicted"/>
<dbReference type="Proteomes" id="UP000776629">
    <property type="component" value="Unassembled WGS sequence"/>
</dbReference>
<evidence type="ECO:0000313" key="2">
    <source>
        <dbReference type="Proteomes" id="UP000776629"/>
    </source>
</evidence>
<keyword evidence="2" id="KW-1185">Reference proteome</keyword>